<feature type="signal peptide" evidence="2">
    <location>
        <begin position="1"/>
        <end position="19"/>
    </location>
</feature>
<dbReference type="Pfam" id="PF14905">
    <property type="entry name" value="OMP_b-brl_3"/>
    <property type="match status" value="1"/>
</dbReference>
<name>A0A1I1IGK3_9FLAO</name>
<sequence>MLKKALFLLVIVSSITAQSQKFEISGKLLDSITQEPLEGATVFTETLKDSTLISYTITDADGVFNVSGKSSKEKINLLISFVGYDPVKKLISLPQSEYPLELKPIEMSQRVESLSDVLIEGRVPPIRIKQDTLEYNAASFKTKEGATIEDLLRELPGVEIDEDGTIKVNGIEVNRILVGGKEFFSGDGSIATKNLLKDMVDKIQVVDTRSDSQVFRGEKASGDSKTVNIKLDKDKNKGVFGRVAAGGGSDERFEFAGLANYFNDDLRLSVLSGGNNINTSGFTFGELREIFNTNSYTTYNGGISIGGRRIGGGNGIVNSKITGANYADDLGENLEVSSDYFYSASNNYYRNVSSSENIRPDGNYFSENSYNNTGNQDKHEINSRIKATIDSSWMIDARPRFSYDKNFTRGSRTSESREENGELRNTSNSNNYGLTETTNFVNSLNINRRFNQSFLTFGINNNISNSDFESNNQSEFIFYNSDQENIYRDQITRGGSKNNNSRASVNFRSPIIEKLLFYGISYNYSANLQDSENLVFDLDEESNSYTNLNEDQSTSFDNHTITHKPALNISYQGETFNFSIDARYSFADLESTDRIRDFSFENDFNAFEGSARFNYSISKTSSLRLNYNLSNQIPSIYSLTPYRNISNPLNIVEGNPDLDLTNRHNVRLSYNGNNMDKQLYFNASINGDYTVDPVQSQTTIADDLSRFTTFSNINDEYGLSASVWMNKNFKLDSINRLGVNLNISARHNKNYRFTDETLYSASTQNYRIGPSVNLSNQSLRLQLSYSMNLQVAEYDLETIADQRIYRNSLNFSGFIKFLKNFEWNNDFRYSTNPQVDEDRFDAHIFFWNSSISYKFLKNDFGLLTLKAYDILNENTNVYQFSGADSITSYESTALTQYFMLSFSYRFDTFHKNRKSQPGRVRHYRINTL</sequence>
<dbReference type="OrthoDB" id="1682379at2"/>
<evidence type="ECO:0000259" key="3">
    <source>
        <dbReference type="Pfam" id="PF14905"/>
    </source>
</evidence>
<reference evidence="5" key="1">
    <citation type="submission" date="2016-10" db="EMBL/GenBank/DDBJ databases">
        <authorList>
            <person name="Varghese N."/>
            <person name="Submissions S."/>
        </authorList>
    </citation>
    <scope>NUCLEOTIDE SEQUENCE [LARGE SCALE GENOMIC DNA]</scope>
    <source>
        <strain evidence="5">DSM 24499</strain>
    </source>
</reference>
<feature type="compositionally biased region" description="Polar residues" evidence="1">
    <location>
        <begin position="423"/>
        <end position="434"/>
    </location>
</feature>
<dbReference type="SUPFAM" id="SSF56935">
    <property type="entry name" value="Porins"/>
    <property type="match status" value="1"/>
</dbReference>
<gene>
    <name evidence="4" type="ORF">SAMN04487907_103353</name>
</gene>
<dbReference type="EMBL" id="FOKV01000003">
    <property type="protein sequence ID" value="SFC32893.1"/>
    <property type="molecule type" value="Genomic_DNA"/>
</dbReference>
<dbReference type="InterPro" id="IPR008969">
    <property type="entry name" value="CarboxyPept-like_regulatory"/>
</dbReference>
<evidence type="ECO:0000256" key="2">
    <source>
        <dbReference type="SAM" id="SignalP"/>
    </source>
</evidence>
<dbReference type="Proteomes" id="UP000199438">
    <property type="component" value="Unassembled WGS sequence"/>
</dbReference>
<feature type="domain" description="Outer membrane protein beta-barrel" evidence="3">
    <location>
        <begin position="454"/>
        <end position="789"/>
    </location>
</feature>
<dbReference type="AlphaFoldDB" id="A0A1I1IGK3"/>
<evidence type="ECO:0000256" key="1">
    <source>
        <dbReference type="SAM" id="MobiDB-lite"/>
    </source>
</evidence>
<accession>A0A1I1IGK3</accession>
<dbReference type="STRING" id="1334022.SAMN04487907_103353"/>
<dbReference type="SUPFAM" id="SSF49464">
    <property type="entry name" value="Carboxypeptidase regulatory domain-like"/>
    <property type="match status" value="1"/>
</dbReference>
<evidence type="ECO:0000313" key="4">
    <source>
        <dbReference type="EMBL" id="SFC32893.1"/>
    </source>
</evidence>
<feature type="region of interest" description="Disordered" evidence="1">
    <location>
        <begin position="404"/>
        <end position="434"/>
    </location>
</feature>
<dbReference type="InterPro" id="IPR041700">
    <property type="entry name" value="OMP_b-brl_3"/>
</dbReference>
<dbReference type="RefSeq" id="WP_092542200.1">
    <property type="nucleotide sequence ID" value="NZ_FOKV01000003.1"/>
</dbReference>
<proteinExistence type="predicted"/>
<dbReference type="Pfam" id="PF13715">
    <property type="entry name" value="CarbopepD_reg_2"/>
    <property type="match status" value="1"/>
</dbReference>
<protein>
    <submittedName>
        <fullName evidence="4">CarboxypepD_reg-like domain-containing protein</fullName>
    </submittedName>
</protein>
<evidence type="ECO:0000313" key="5">
    <source>
        <dbReference type="Proteomes" id="UP000199438"/>
    </source>
</evidence>
<organism evidence="4 5">
    <name type="scientific">Zunongwangia mangrovi</name>
    <dbReference type="NCBI Taxonomy" id="1334022"/>
    <lineage>
        <taxon>Bacteria</taxon>
        <taxon>Pseudomonadati</taxon>
        <taxon>Bacteroidota</taxon>
        <taxon>Flavobacteriia</taxon>
        <taxon>Flavobacteriales</taxon>
        <taxon>Flavobacteriaceae</taxon>
        <taxon>Zunongwangia</taxon>
    </lineage>
</organism>
<feature type="chain" id="PRO_5011486768" evidence="2">
    <location>
        <begin position="20"/>
        <end position="928"/>
    </location>
</feature>
<keyword evidence="5" id="KW-1185">Reference proteome</keyword>
<keyword evidence="2" id="KW-0732">Signal</keyword>
<feature type="compositionally biased region" description="Basic and acidic residues" evidence="1">
    <location>
        <begin position="404"/>
        <end position="422"/>
    </location>
</feature>